<gene>
    <name evidence="1" type="ORF">METZ01_LOCUS264568</name>
</gene>
<proteinExistence type="predicted"/>
<reference evidence="1" key="1">
    <citation type="submission" date="2018-05" db="EMBL/GenBank/DDBJ databases">
        <authorList>
            <person name="Lanie J.A."/>
            <person name="Ng W.-L."/>
            <person name="Kazmierczak K.M."/>
            <person name="Andrzejewski T.M."/>
            <person name="Davidsen T.M."/>
            <person name="Wayne K.J."/>
            <person name="Tettelin H."/>
            <person name="Glass J.I."/>
            <person name="Rusch D."/>
            <person name="Podicherti R."/>
            <person name="Tsui H.-C.T."/>
            <person name="Winkler M.E."/>
        </authorList>
    </citation>
    <scope>NUCLEOTIDE SEQUENCE</scope>
</reference>
<name>A0A382JH99_9ZZZZ</name>
<dbReference type="AlphaFoldDB" id="A0A382JH99"/>
<accession>A0A382JH99</accession>
<dbReference type="EMBL" id="UINC01074482">
    <property type="protein sequence ID" value="SVC11714.1"/>
    <property type="molecule type" value="Genomic_DNA"/>
</dbReference>
<sequence length="97" mass="11099">MAHGTHDYEDDPRNADIQININGELFHRNKATVSVFDSGYILRDGVWAEHWYQAVERSTGFEPYRSRQFNLSESETEIAYASMPAYEALKASPTLIT</sequence>
<protein>
    <submittedName>
        <fullName evidence="1">Uncharacterized protein</fullName>
    </submittedName>
</protein>
<dbReference type="Pfam" id="PF19798">
    <property type="entry name" value="Sulfotransfer_5"/>
    <property type="match status" value="1"/>
</dbReference>
<evidence type="ECO:0000313" key="1">
    <source>
        <dbReference type="EMBL" id="SVC11714.1"/>
    </source>
</evidence>
<organism evidence="1">
    <name type="scientific">marine metagenome</name>
    <dbReference type="NCBI Taxonomy" id="408172"/>
    <lineage>
        <taxon>unclassified sequences</taxon>
        <taxon>metagenomes</taxon>
        <taxon>ecological metagenomes</taxon>
    </lineage>
</organism>